<dbReference type="PROSITE" id="PS00250">
    <property type="entry name" value="TGF_BETA_1"/>
    <property type="match status" value="1"/>
</dbReference>
<evidence type="ECO:0000256" key="10">
    <source>
        <dbReference type="ARBA" id="ARBA00023157"/>
    </source>
</evidence>
<keyword evidence="5" id="KW-0964">Secreted</keyword>
<dbReference type="Pfam" id="PF00019">
    <property type="entry name" value="TGF_beta"/>
    <property type="match status" value="1"/>
</dbReference>
<proteinExistence type="inferred from homology"/>
<evidence type="ECO:0000256" key="9">
    <source>
        <dbReference type="ARBA" id="ARBA00023030"/>
    </source>
</evidence>
<dbReference type="InterPro" id="IPR017948">
    <property type="entry name" value="TGFb_CS"/>
</dbReference>
<comment type="caution">
    <text evidence="14">The sequence shown here is derived from an EMBL/GenBank/DDBJ whole genome shotgun (WGS) entry which is preliminary data.</text>
</comment>
<keyword evidence="15" id="KW-1185">Reference proteome</keyword>
<name>A0ABN9LPR8_9NEOB</name>
<dbReference type="InterPro" id="IPR029034">
    <property type="entry name" value="Cystine-knot_cytokine"/>
</dbReference>
<comment type="subunit">
    <text evidence="11">Homodimer or heterodimer. But, in contrast to other members of this family, cannot be disulfide-linked.</text>
</comment>
<keyword evidence="9 12" id="KW-0339">Growth factor</keyword>
<evidence type="ECO:0000313" key="14">
    <source>
        <dbReference type="EMBL" id="CAJ0946208.1"/>
    </source>
</evidence>
<comment type="similarity">
    <text evidence="2 12">Belongs to the TGF-beta family.</text>
</comment>
<evidence type="ECO:0000256" key="2">
    <source>
        <dbReference type="ARBA" id="ARBA00006656"/>
    </source>
</evidence>
<evidence type="ECO:0000256" key="5">
    <source>
        <dbReference type="ARBA" id="ARBA00022525"/>
    </source>
</evidence>
<dbReference type="Gene3D" id="2.10.90.10">
    <property type="entry name" value="Cystine-knot cytokines"/>
    <property type="match status" value="1"/>
</dbReference>
<dbReference type="EMBL" id="CAUEEQ010025197">
    <property type="protein sequence ID" value="CAJ0946208.1"/>
    <property type="molecule type" value="Genomic_DNA"/>
</dbReference>
<protein>
    <recommendedName>
        <fullName evidence="3">Growth/differentiation factor 9</fullName>
    </recommendedName>
</protein>
<evidence type="ECO:0000313" key="15">
    <source>
        <dbReference type="Proteomes" id="UP001176940"/>
    </source>
</evidence>
<keyword evidence="4" id="KW-0202">Cytokine</keyword>
<keyword evidence="8" id="KW-0732">Signal</keyword>
<dbReference type="PANTHER" id="PTHR11848:SF19">
    <property type="entry name" value="GROWTH_DIFFERENTIATION FACTOR 9"/>
    <property type="match status" value="1"/>
</dbReference>
<keyword evidence="10" id="KW-1015">Disulfide bond</keyword>
<dbReference type="SMART" id="SM00204">
    <property type="entry name" value="TGFB"/>
    <property type="match status" value="1"/>
</dbReference>
<evidence type="ECO:0000256" key="1">
    <source>
        <dbReference type="ARBA" id="ARBA00004613"/>
    </source>
</evidence>
<evidence type="ECO:0000256" key="3">
    <source>
        <dbReference type="ARBA" id="ARBA00017637"/>
    </source>
</evidence>
<dbReference type="CDD" id="cd19403">
    <property type="entry name" value="TGF_beta_GDF9"/>
    <property type="match status" value="1"/>
</dbReference>
<dbReference type="Proteomes" id="UP001176940">
    <property type="component" value="Unassembled WGS sequence"/>
</dbReference>
<keyword evidence="7" id="KW-0165">Cleavage on pair of basic residues</keyword>
<dbReference type="Gene3D" id="1.10.287.3160">
    <property type="match status" value="1"/>
</dbReference>
<reference evidence="14" key="1">
    <citation type="submission" date="2023-07" db="EMBL/GenBank/DDBJ databases">
        <authorList>
            <person name="Stuckert A."/>
        </authorList>
    </citation>
    <scope>NUCLEOTIDE SEQUENCE</scope>
</reference>
<feature type="domain" description="TGF-beta family profile" evidence="13">
    <location>
        <begin position="301"/>
        <end position="437"/>
    </location>
</feature>
<gene>
    <name evidence="14" type="ORF">RIMI_LOCUS11233423</name>
</gene>
<comment type="subcellular location">
    <subcellularLocation>
        <location evidence="1">Secreted</location>
    </subcellularLocation>
</comment>
<organism evidence="14 15">
    <name type="scientific">Ranitomeya imitator</name>
    <name type="common">mimic poison frog</name>
    <dbReference type="NCBI Taxonomy" id="111125"/>
    <lineage>
        <taxon>Eukaryota</taxon>
        <taxon>Metazoa</taxon>
        <taxon>Chordata</taxon>
        <taxon>Craniata</taxon>
        <taxon>Vertebrata</taxon>
        <taxon>Euteleostomi</taxon>
        <taxon>Amphibia</taxon>
        <taxon>Batrachia</taxon>
        <taxon>Anura</taxon>
        <taxon>Neobatrachia</taxon>
        <taxon>Hyloidea</taxon>
        <taxon>Dendrobatidae</taxon>
        <taxon>Dendrobatinae</taxon>
        <taxon>Ranitomeya</taxon>
    </lineage>
</organism>
<evidence type="ECO:0000256" key="4">
    <source>
        <dbReference type="ARBA" id="ARBA00022514"/>
    </source>
</evidence>
<keyword evidence="6" id="KW-0597">Phosphoprotein</keyword>
<evidence type="ECO:0000256" key="8">
    <source>
        <dbReference type="ARBA" id="ARBA00022729"/>
    </source>
</evidence>
<evidence type="ECO:0000256" key="6">
    <source>
        <dbReference type="ARBA" id="ARBA00022553"/>
    </source>
</evidence>
<dbReference type="PANTHER" id="PTHR11848">
    <property type="entry name" value="TGF-BETA FAMILY"/>
    <property type="match status" value="1"/>
</dbReference>
<evidence type="ECO:0000259" key="13">
    <source>
        <dbReference type="PROSITE" id="PS51362"/>
    </source>
</evidence>
<dbReference type="InterPro" id="IPR015615">
    <property type="entry name" value="TGF-beta-rel"/>
</dbReference>
<dbReference type="InterPro" id="IPR001839">
    <property type="entry name" value="TGF-b_C"/>
</dbReference>
<dbReference type="InterPro" id="IPR015617">
    <property type="entry name" value="Growth_differentiation_fac-9_C"/>
</dbReference>
<accession>A0ABN9LPR8</accession>
<evidence type="ECO:0000256" key="11">
    <source>
        <dbReference type="ARBA" id="ARBA00046703"/>
    </source>
</evidence>
<evidence type="ECO:0000256" key="7">
    <source>
        <dbReference type="ARBA" id="ARBA00022685"/>
    </source>
</evidence>
<sequence length="437" mass="49790">MGKRDQRSFLPSASKRRYQFSDEELITWTKIPKVDAAIASTSKQSTLPVEDAGLLSDPLDCKAVIVKKVDLGWIINFKKSRLIPHSLLTFLGFYLDSTSQRCLTSSGFQSLKGGSPLSMVPSWALRNPATGHKYLDVTYNVDSVSLLEQNLRSVLLYSVNKQYSSSNITCICALEITAGEVTNPTCPGVPQAFEFQLRNRQRWVEIDVTAFLQPLISSRQIINLSVNLTCLWNKHHHIFGITGPLQLTRSPPCLLLYLNDTSNMAYHRRKMHVEPLTFSIVPILSHLNELPESIPATKVSRHRRGQDVETNSPTVELMPYNFSKFLREFVYHQNECELHKFRLSFSQLNWDKWILAPHRYSPDYCKGDCPRVVGQKYGSPVHTIVQNIIYEKVDSSIPRPSCVPSQYRPMSVLTIEPDNSIAYKEYQDMIATRCTCR</sequence>
<dbReference type="SUPFAM" id="SSF57501">
    <property type="entry name" value="Cystine-knot cytokines"/>
    <property type="match status" value="1"/>
</dbReference>
<dbReference type="PROSITE" id="PS51362">
    <property type="entry name" value="TGF_BETA_2"/>
    <property type="match status" value="1"/>
</dbReference>
<evidence type="ECO:0000256" key="12">
    <source>
        <dbReference type="RuleBase" id="RU000354"/>
    </source>
</evidence>